<proteinExistence type="predicted"/>
<gene>
    <name evidence="7" type="ORF">ADUPG1_007522</name>
</gene>
<dbReference type="InterPro" id="IPR033479">
    <property type="entry name" value="dCache_1"/>
</dbReference>
<evidence type="ECO:0000256" key="4">
    <source>
        <dbReference type="ARBA" id="ARBA00022989"/>
    </source>
</evidence>
<keyword evidence="2" id="KW-1003">Cell membrane</keyword>
<comment type="caution">
    <text evidence="7">The sequence shown here is derived from an EMBL/GenBank/DDBJ whole genome shotgun (WGS) entry which is preliminary data.</text>
</comment>
<protein>
    <submittedName>
        <fullName evidence="7">Methyl-accepting chemotaxis protein</fullName>
    </submittedName>
</protein>
<keyword evidence="5" id="KW-0472">Membrane</keyword>
<dbReference type="Pfam" id="PF02743">
    <property type="entry name" value="dCache_1"/>
    <property type="match status" value="1"/>
</dbReference>
<organism evidence="7 8">
    <name type="scientific">Aduncisulcus paluster</name>
    <dbReference type="NCBI Taxonomy" id="2918883"/>
    <lineage>
        <taxon>Eukaryota</taxon>
        <taxon>Metamonada</taxon>
        <taxon>Carpediemonas-like organisms</taxon>
        <taxon>Aduncisulcus</taxon>
    </lineage>
</organism>
<evidence type="ECO:0000256" key="1">
    <source>
        <dbReference type="ARBA" id="ARBA00004651"/>
    </source>
</evidence>
<comment type="subcellular location">
    <subcellularLocation>
        <location evidence="1">Cell membrane</location>
        <topology evidence="1">Multi-pass membrane protein</topology>
    </subcellularLocation>
</comment>
<sequence>MPSDYDPTSRPWYTQAVEEDKIIWTDPYTDATSGELVISAAAPVYTASGKITGVVAIDLNLDALSSEISGINIGKTGYPVIIAPDGTTIVHRSADVVGKAIPIEELADFVANNSSGSYTYNWQDVDKIAVLQTIERLNWKV</sequence>
<feature type="non-terminal residue" evidence="7">
    <location>
        <position position="141"/>
    </location>
</feature>
<feature type="domain" description="Cache" evidence="6">
    <location>
        <begin position="4"/>
        <end position="141"/>
    </location>
</feature>
<evidence type="ECO:0000313" key="8">
    <source>
        <dbReference type="Proteomes" id="UP001057375"/>
    </source>
</evidence>
<evidence type="ECO:0000313" key="7">
    <source>
        <dbReference type="EMBL" id="GKT33811.1"/>
    </source>
</evidence>
<dbReference type="Proteomes" id="UP001057375">
    <property type="component" value="Unassembled WGS sequence"/>
</dbReference>
<dbReference type="EMBL" id="BQXS01010518">
    <property type="protein sequence ID" value="GKT33811.1"/>
    <property type="molecule type" value="Genomic_DNA"/>
</dbReference>
<dbReference type="CDD" id="cd12913">
    <property type="entry name" value="PDC1_MCP_like"/>
    <property type="match status" value="1"/>
</dbReference>
<evidence type="ECO:0000256" key="2">
    <source>
        <dbReference type="ARBA" id="ARBA00022475"/>
    </source>
</evidence>
<keyword evidence="8" id="KW-1185">Reference proteome</keyword>
<dbReference type="InterPro" id="IPR029151">
    <property type="entry name" value="Sensor-like_sf"/>
</dbReference>
<accession>A0ABQ5KPD4</accession>
<keyword evidence="3" id="KW-0812">Transmembrane</keyword>
<reference evidence="7" key="1">
    <citation type="submission" date="2022-03" db="EMBL/GenBank/DDBJ databases">
        <title>Draft genome sequence of Aduncisulcus paluster, a free-living microaerophilic Fornicata.</title>
        <authorList>
            <person name="Yuyama I."/>
            <person name="Kume K."/>
            <person name="Tamura T."/>
            <person name="Inagaki Y."/>
            <person name="Hashimoto T."/>
        </authorList>
    </citation>
    <scope>NUCLEOTIDE SEQUENCE</scope>
    <source>
        <strain evidence="7">NY0171</strain>
    </source>
</reference>
<evidence type="ECO:0000259" key="6">
    <source>
        <dbReference type="Pfam" id="PF02743"/>
    </source>
</evidence>
<evidence type="ECO:0000256" key="3">
    <source>
        <dbReference type="ARBA" id="ARBA00022692"/>
    </source>
</evidence>
<dbReference type="Gene3D" id="3.30.450.20">
    <property type="entry name" value="PAS domain"/>
    <property type="match status" value="1"/>
</dbReference>
<dbReference type="SUPFAM" id="SSF103190">
    <property type="entry name" value="Sensory domain-like"/>
    <property type="match status" value="1"/>
</dbReference>
<evidence type="ECO:0000256" key="5">
    <source>
        <dbReference type="ARBA" id="ARBA00023136"/>
    </source>
</evidence>
<dbReference type="CDD" id="cd12912">
    <property type="entry name" value="PDC2_MCP_like"/>
    <property type="match status" value="1"/>
</dbReference>
<keyword evidence="4" id="KW-1133">Transmembrane helix</keyword>
<name>A0ABQ5KPD4_9EUKA</name>